<evidence type="ECO:0000313" key="3">
    <source>
        <dbReference type="Proteomes" id="UP000184532"/>
    </source>
</evidence>
<feature type="transmembrane region" description="Helical" evidence="1">
    <location>
        <begin position="34"/>
        <end position="57"/>
    </location>
</feature>
<feature type="transmembrane region" description="Helical" evidence="1">
    <location>
        <begin position="128"/>
        <end position="146"/>
    </location>
</feature>
<keyword evidence="1" id="KW-0472">Membrane</keyword>
<dbReference type="STRING" id="570519.SAMN04488116_1385"/>
<dbReference type="PANTHER" id="PTHR34821:SF2">
    <property type="entry name" value="INNER MEMBRANE PROTEIN YDCZ"/>
    <property type="match status" value="1"/>
</dbReference>
<dbReference type="Pfam" id="PF04657">
    <property type="entry name" value="DMT_YdcZ"/>
    <property type="match status" value="1"/>
</dbReference>
<dbReference type="EMBL" id="FQWL01000002">
    <property type="protein sequence ID" value="SHG47831.1"/>
    <property type="molecule type" value="Genomic_DNA"/>
</dbReference>
<dbReference type="GO" id="GO:0005886">
    <property type="term" value="C:plasma membrane"/>
    <property type="evidence" value="ECO:0007669"/>
    <property type="project" value="TreeGrafter"/>
</dbReference>
<feature type="transmembrane region" description="Helical" evidence="1">
    <location>
        <begin position="69"/>
        <end position="91"/>
    </location>
</feature>
<dbReference type="AlphaFoldDB" id="A0A1M5K556"/>
<dbReference type="Proteomes" id="UP000184532">
    <property type="component" value="Unassembled WGS sequence"/>
</dbReference>
<organism evidence="2 3">
    <name type="scientific">Flagellimonas flava</name>
    <dbReference type="NCBI Taxonomy" id="570519"/>
    <lineage>
        <taxon>Bacteria</taxon>
        <taxon>Pseudomonadati</taxon>
        <taxon>Bacteroidota</taxon>
        <taxon>Flavobacteriia</taxon>
        <taxon>Flavobacteriales</taxon>
        <taxon>Flavobacteriaceae</taxon>
        <taxon>Flagellimonas</taxon>
    </lineage>
</organism>
<name>A0A1M5K556_9FLAO</name>
<dbReference type="OrthoDB" id="9097160at2"/>
<keyword evidence="1" id="KW-0812">Transmembrane</keyword>
<gene>
    <name evidence="2" type="ORF">SAMN04488116_1385</name>
</gene>
<reference evidence="3" key="1">
    <citation type="submission" date="2016-11" db="EMBL/GenBank/DDBJ databases">
        <authorList>
            <person name="Varghese N."/>
            <person name="Submissions S."/>
        </authorList>
    </citation>
    <scope>NUCLEOTIDE SEQUENCE [LARGE SCALE GENOMIC DNA]</scope>
    <source>
        <strain evidence="3">DSM 22638</strain>
    </source>
</reference>
<evidence type="ECO:0000256" key="1">
    <source>
        <dbReference type="SAM" id="Phobius"/>
    </source>
</evidence>
<sequence>MSQTTPMLLAFIGGVFLALHGGFNSQLSEQLKSPLLTSLVAYIISALLALFAVMICTKHLPSLYKLKDVPYYLWFSGALFSVIGIGLYYYTIPKLGISTMISIGLFGQILFSVVAGHFGWFGLPSEPIAYKKIFGVIAMTLGIILIKNS</sequence>
<proteinExistence type="predicted"/>
<keyword evidence="1" id="KW-1133">Transmembrane helix</keyword>
<dbReference type="RefSeq" id="WP_073177690.1">
    <property type="nucleotide sequence ID" value="NZ_FQWL01000002.1"/>
</dbReference>
<keyword evidence="3" id="KW-1185">Reference proteome</keyword>
<dbReference type="InterPro" id="IPR006750">
    <property type="entry name" value="YdcZ"/>
</dbReference>
<accession>A0A1M5K556</accession>
<evidence type="ECO:0000313" key="2">
    <source>
        <dbReference type="EMBL" id="SHG47831.1"/>
    </source>
</evidence>
<dbReference type="PANTHER" id="PTHR34821">
    <property type="entry name" value="INNER MEMBRANE PROTEIN YDCZ"/>
    <property type="match status" value="1"/>
</dbReference>
<feature type="transmembrane region" description="Helical" evidence="1">
    <location>
        <begin position="97"/>
        <end position="121"/>
    </location>
</feature>
<protein>
    <submittedName>
        <fullName evidence="2">Transporter family-2 protein</fullName>
    </submittedName>
</protein>